<feature type="domain" description="Solute-binding protein family 5" evidence="4">
    <location>
        <begin position="80"/>
        <end position="454"/>
    </location>
</feature>
<dbReference type="Pfam" id="PF00496">
    <property type="entry name" value="SBP_bac_5"/>
    <property type="match status" value="1"/>
</dbReference>
<gene>
    <name evidence="5" type="ORF">D9X91_12405</name>
</gene>
<feature type="signal peptide" evidence="3">
    <location>
        <begin position="1"/>
        <end position="28"/>
    </location>
</feature>
<dbReference type="GO" id="GO:0043190">
    <property type="term" value="C:ATP-binding cassette (ABC) transporter complex"/>
    <property type="evidence" value="ECO:0007669"/>
    <property type="project" value="InterPro"/>
</dbReference>
<protein>
    <submittedName>
        <fullName evidence="5">ABC transporter substrate-binding protein</fullName>
    </submittedName>
</protein>
<dbReference type="Proteomes" id="UP000276770">
    <property type="component" value="Unassembled WGS sequence"/>
</dbReference>
<feature type="chain" id="PRO_5038392947" evidence="3">
    <location>
        <begin position="29"/>
        <end position="604"/>
    </location>
</feature>
<feature type="region of interest" description="Disordered" evidence="1">
    <location>
        <begin position="549"/>
        <end position="568"/>
    </location>
</feature>
<evidence type="ECO:0000313" key="5">
    <source>
        <dbReference type="EMBL" id="RLQ94790.1"/>
    </source>
</evidence>
<reference evidence="5 6" key="1">
    <citation type="submission" date="2018-10" db="EMBL/GenBank/DDBJ databases">
        <title>Falsibacillus sp. genome draft.</title>
        <authorList>
            <person name="Shi S."/>
        </authorList>
    </citation>
    <scope>NUCLEOTIDE SEQUENCE [LARGE SCALE GENOMIC DNA]</scope>
    <source>
        <strain evidence="5 6">GY 10110</strain>
    </source>
</reference>
<name>A0A3L7JW91_9BACI</name>
<dbReference type="AlphaFoldDB" id="A0A3L7JW91"/>
<dbReference type="EMBL" id="RCVZ01000008">
    <property type="protein sequence ID" value="RLQ94790.1"/>
    <property type="molecule type" value="Genomic_DNA"/>
</dbReference>
<dbReference type="GO" id="GO:0015833">
    <property type="term" value="P:peptide transport"/>
    <property type="evidence" value="ECO:0007669"/>
    <property type="project" value="TreeGrafter"/>
</dbReference>
<keyword evidence="2" id="KW-0812">Transmembrane</keyword>
<feature type="compositionally biased region" description="Low complexity" evidence="1">
    <location>
        <begin position="556"/>
        <end position="568"/>
    </location>
</feature>
<feature type="transmembrane region" description="Helical" evidence="2">
    <location>
        <begin position="573"/>
        <end position="592"/>
    </location>
</feature>
<comment type="caution">
    <text evidence="5">The sequence shown here is derived from an EMBL/GenBank/DDBJ whole genome shotgun (WGS) entry which is preliminary data.</text>
</comment>
<evidence type="ECO:0000256" key="2">
    <source>
        <dbReference type="SAM" id="Phobius"/>
    </source>
</evidence>
<proteinExistence type="predicted"/>
<keyword evidence="3" id="KW-0732">Signal</keyword>
<keyword evidence="2" id="KW-0472">Membrane</keyword>
<dbReference type="CDD" id="cd00995">
    <property type="entry name" value="PBP2_NikA_DppA_OppA_like"/>
    <property type="match status" value="1"/>
</dbReference>
<dbReference type="InterPro" id="IPR030678">
    <property type="entry name" value="Peptide/Ni-bd"/>
</dbReference>
<dbReference type="InterPro" id="IPR000914">
    <property type="entry name" value="SBP_5_dom"/>
</dbReference>
<keyword evidence="2" id="KW-1133">Transmembrane helix</keyword>
<sequence>MRGKMRMKNKIAIMIMCLLLFSTFSSFASMTTKAADPVTLKVGWTAEPDSISPFIAYSISSTEIFKLIYDPLVAFNDKVEPEGRLAKSWDVSDDHLTWTFHLQKDVKWHDGVPFTSKDVKFTYETIQKSGLGLYAGYLDGITSIETPDDYTVVIKTKDPKANMLQMTTPILPEHIWKDVSMKDLEKWPNDKPIGTGPFKFEEFKKGEYIKLSKNEDYFYQKPHIDELVFVLYANNDTMVQSLKKGEIDASININANQVKPLSADDSIDVATASTHGFTELAINTWGDPKSKGNPLLKDKSIRQAISYALDKKKIIDVAYSGQGTPGTTLIPPSLDFWHYKPTKDELREFDADRAKKMLDDAGYKDTDNDGIRESSDGKKLKFRLYLRADTAEEVRAGQMIQSMLKNVGIAIDIDTVDDGLLSDKIYDNANFDMFIWGWGTDADPTTILRVMSTSQIGNLSDSYYSNSEYDKLLEQQATILDRQKRQEVVDRMQEILYDEAPYIILTYDNALQAVRTDKWDGWTKVRGTYFYSFNNSNYLNVKPKTESAAAKEDTKASSSSSSTSKDSSSSTTAVVSIIVGVIVIGLIVFLFARRRKGTTIDDDM</sequence>
<evidence type="ECO:0000256" key="1">
    <source>
        <dbReference type="SAM" id="MobiDB-lite"/>
    </source>
</evidence>
<evidence type="ECO:0000256" key="3">
    <source>
        <dbReference type="SAM" id="SignalP"/>
    </source>
</evidence>
<keyword evidence="6" id="KW-1185">Reference proteome</keyword>
<dbReference type="Gene3D" id="3.10.105.10">
    <property type="entry name" value="Dipeptide-binding Protein, Domain 3"/>
    <property type="match status" value="1"/>
</dbReference>
<dbReference type="PIRSF" id="PIRSF002741">
    <property type="entry name" value="MppA"/>
    <property type="match status" value="1"/>
</dbReference>
<dbReference type="GO" id="GO:1904680">
    <property type="term" value="F:peptide transmembrane transporter activity"/>
    <property type="evidence" value="ECO:0007669"/>
    <property type="project" value="TreeGrafter"/>
</dbReference>
<dbReference type="SUPFAM" id="SSF53850">
    <property type="entry name" value="Periplasmic binding protein-like II"/>
    <property type="match status" value="1"/>
</dbReference>
<evidence type="ECO:0000313" key="6">
    <source>
        <dbReference type="Proteomes" id="UP000276770"/>
    </source>
</evidence>
<accession>A0A3L7JW91</accession>
<dbReference type="InterPro" id="IPR039424">
    <property type="entry name" value="SBP_5"/>
</dbReference>
<organism evidence="5 6">
    <name type="scientific">Falsibacillus albus</name>
    <dbReference type="NCBI Taxonomy" id="2478915"/>
    <lineage>
        <taxon>Bacteria</taxon>
        <taxon>Bacillati</taxon>
        <taxon>Bacillota</taxon>
        <taxon>Bacilli</taxon>
        <taxon>Bacillales</taxon>
        <taxon>Bacillaceae</taxon>
        <taxon>Falsibacillus</taxon>
    </lineage>
</organism>
<evidence type="ECO:0000259" key="4">
    <source>
        <dbReference type="Pfam" id="PF00496"/>
    </source>
</evidence>
<dbReference type="PANTHER" id="PTHR30290">
    <property type="entry name" value="PERIPLASMIC BINDING COMPONENT OF ABC TRANSPORTER"/>
    <property type="match status" value="1"/>
</dbReference>
<dbReference type="GO" id="GO:0042597">
    <property type="term" value="C:periplasmic space"/>
    <property type="evidence" value="ECO:0007669"/>
    <property type="project" value="UniProtKB-ARBA"/>
</dbReference>
<dbReference type="Gene3D" id="3.40.190.10">
    <property type="entry name" value="Periplasmic binding protein-like II"/>
    <property type="match status" value="1"/>
</dbReference>